<dbReference type="InterPro" id="IPR039426">
    <property type="entry name" value="TonB-dep_rcpt-like"/>
</dbReference>
<evidence type="ECO:0000259" key="15">
    <source>
        <dbReference type="Pfam" id="PF07715"/>
    </source>
</evidence>
<accession>A0A395JPJ9</accession>
<dbReference type="PROSITE" id="PS52016">
    <property type="entry name" value="TONB_DEPENDENT_REC_3"/>
    <property type="match status" value="1"/>
</dbReference>
<evidence type="ECO:0000256" key="5">
    <source>
        <dbReference type="ARBA" id="ARBA00022692"/>
    </source>
</evidence>
<evidence type="ECO:0000256" key="13">
    <source>
        <dbReference type="SAM" id="SignalP"/>
    </source>
</evidence>
<sequence>MNTRTRHRAKASHGKAHKQFLPLSLVAIAIASGSAVAQESAIEEIVVTAQHREQNIQDVPISISAFSSNDIESNMFRDVTDFVGRTPNASFVSNGARSRKEISMRGVTNFVSSNQARRTSTFGFYIDGFNLSSSGSNPPIMDIERIEILRGPQSTYFGANALGGGISVTSKAPTADEFGGSVMVDYGSFNTLDVEGTLNIPIISDQLAARINYKDVSSDGNIENINPLGGGNDSDYQYLKGSVLWTPNDKLSVALNFADSDELVGMREGVPSGVFSTFAGGTLFANFPDLNGDGLADPDPDGVGFFPENDDKVNFNSPQEIGTEYQYYIAKVDYDFDSMLFSSITGYVESDYFLRGDIDGGSGDYFNEFRTVPRDSFTQEFRLQSTGDSNLSWNVGAFYNDDEGYIDSKTIVGAAMPFGLPDGFIIDSEESRETSTGWALFGQVDYSFTDKLLVSFGGRYSEETIKSDIAGFGGAYTQELSTEESFTDFSPRFAVSYDVSDSATMYGSVAKGFKSGGVQLSPLPSGESYDPEELWNYEVGYKAEMFDRALRLNVAAFYMDWTDLQTTFQQAGLDENGDFIIFGGIDNAESAESKGLELSITAAPMDGLVANINIGLLDAKYNQFVAFIDGENRVLDGRTIPNSPKMTFSADAEYNFPLTGSYEAFVRGEYQYRDEIESSTSALIQTGFPWQVPSYDVANLRFGVRNDNLSVSFYVENLFDETYFTNAYQKAFSGGLYIEPGVQRIGMKVRYNF</sequence>
<proteinExistence type="inferred from homology"/>
<evidence type="ECO:0000256" key="12">
    <source>
        <dbReference type="RuleBase" id="RU003357"/>
    </source>
</evidence>
<evidence type="ECO:0000256" key="2">
    <source>
        <dbReference type="ARBA" id="ARBA00022448"/>
    </source>
</evidence>
<dbReference type="Pfam" id="PF00593">
    <property type="entry name" value="TonB_dep_Rec_b-barrel"/>
    <property type="match status" value="1"/>
</dbReference>
<feature type="domain" description="TonB-dependent receptor plug" evidence="15">
    <location>
        <begin position="56"/>
        <end position="164"/>
    </location>
</feature>
<evidence type="ECO:0000313" key="17">
    <source>
        <dbReference type="Proteomes" id="UP000253083"/>
    </source>
</evidence>
<evidence type="ECO:0000256" key="8">
    <source>
        <dbReference type="ARBA" id="ARBA00023077"/>
    </source>
</evidence>
<dbReference type="Proteomes" id="UP000253083">
    <property type="component" value="Unassembled WGS sequence"/>
</dbReference>
<dbReference type="EMBL" id="QNRT01000001">
    <property type="protein sequence ID" value="RBP53571.1"/>
    <property type="molecule type" value="Genomic_DNA"/>
</dbReference>
<evidence type="ECO:0000256" key="10">
    <source>
        <dbReference type="ARBA" id="ARBA00023237"/>
    </source>
</evidence>
<dbReference type="InterPro" id="IPR012910">
    <property type="entry name" value="Plug_dom"/>
</dbReference>
<dbReference type="GO" id="GO:0006826">
    <property type="term" value="P:iron ion transport"/>
    <property type="evidence" value="ECO:0007669"/>
    <property type="project" value="UniProtKB-KW"/>
</dbReference>
<keyword evidence="9 11" id="KW-0472">Membrane</keyword>
<dbReference type="Gene3D" id="2.40.170.20">
    <property type="entry name" value="TonB-dependent receptor, beta-barrel domain"/>
    <property type="match status" value="1"/>
</dbReference>
<dbReference type="InParanoid" id="A0A395JPJ9"/>
<evidence type="ECO:0000256" key="1">
    <source>
        <dbReference type="ARBA" id="ARBA00004571"/>
    </source>
</evidence>
<keyword evidence="8 12" id="KW-0798">TonB box</keyword>
<feature type="domain" description="TonB-dependent receptor-like beta-barrel" evidence="14">
    <location>
        <begin position="287"/>
        <end position="718"/>
    </location>
</feature>
<dbReference type="GO" id="GO:0009279">
    <property type="term" value="C:cell outer membrane"/>
    <property type="evidence" value="ECO:0007669"/>
    <property type="project" value="UniProtKB-SubCell"/>
</dbReference>
<comment type="similarity">
    <text evidence="11 12">Belongs to the TonB-dependent receptor family.</text>
</comment>
<feature type="signal peptide" evidence="13">
    <location>
        <begin position="1"/>
        <end position="37"/>
    </location>
</feature>
<keyword evidence="10 11" id="KW-0998">Cell outer membrane</keyword>
<dbReference type="InterPro" id="IPR000531">
    <property type="entry name" value="Beta-barrel_TonB"/>
</dbReference>
<dbReference type="PANTHER" id="PTHR32552">
    <property type="entry name" value="FERRICHROME IRON RECEPTOR-RELATED"/>
    <property type="match status" value="1"/>
</dbReference>
<dbReference type="CDD" id="cd01347">
    <property type="entry name" value="ligand_gated_channel"/>
    <property type="match status" value="1"/>
</dbReference>
<keyword evidence="3 11" id="KW-1134">Transmembrane beta strand</keyword>
<dbReference type="InterPro" id="IPR036942">
    <property type="entry name" value="Beta-barrel_TonB_sf"/>
</dbReference>
<evidence type="ECO:0000256" key="6">
    <source>
        <dbReference type="ARBA" id="ARBA00023004"/>
    </source>
</evidence>
<keyword evidence="13" id="KW-0732">Signal</keyword>
<keyword evidence="16" id="KW-0675">Receptor</keyword>
<keyword evidence="7" id="KW-0406">Ion transport</keyword>
<dbReference type="OrthoDB" id="127311at2"/>
<comment type="subcellular location">
    <subcellularLocation>
        <location evidence="1 11">Cell outer membrane</location>
        <topology evidence="1 11">Multi-pass membrane protein</topology>
    </subcellularLocation>
</comment>
<dbReference type="SUPFAM" id="SSF56935">
    <property type="entry name" value="Porins"/>
    <property type="match status" value="1"/>
</dbReference>
<evidence type="ECO:0000256" key="4">
    <source>
        <dbReference type="ARBA" id="ARBA00022496"/>
    </source>
</evidence>
<organism evidence="16 17">
    <name type="scientific">Arenicella xantha</name>
    <dbReference type="NCBI Taxonomy" id="644221"/>
    <lineage>
        <taxon>Bacteria</taxon>
        <taxon>Pseudomonadati</taxon>
        <taxon>Pseudomonadota</taxon>
        <taxon>Gammaproteobacteria</taxon>
        <taxon>Arenicellales</taxon>
        <taxon>Arenicellaceae</taxon>
        <taxon>Arenicella</taxon>
    </lineage>
</organism>
<dbReference type="Pfam" id="PF07715">
    <property type="entry name" value="Plug"/>
    <property type="match status" value="1"/>
</dbReference>
<keyword evidence="4" id="KW-0410">Iron transport</keyword>
<keyword evidence="6" id="KW-0408">Iron</keyword>
<evidence type="ECO:0000313" key="16">
    <source>
        <dbReference type="EMBL" id="RBP53571.1"/>
    </source>
</evidence>
<dbReference type="RefSeq" id="WP_113953125.1">
    <property type="nucleotide sequence ID" value="NZ_QNRT01000001.1"/>
</dbReference>
<gene>
    <name evidence="16" type="ORF">DFR28_101958</name>
</gene>
<feature type="chain" id="PRO_5017376088" evidence="13">
    <location>
        <begin position="38"/>
        <end position="753"/>
    </location>
</feature>
<dbReference type="AlphaFoldDB" id="A0A395JPJ9"/>
<keyword evidence="5 11" id="KW-0812">Transmembrane</keyword>
<protein>
    <submittedName>
        <fullName evidence="16">Iron complex outermembrane receptor protein</fullName>
    </submittedName>
</protein>
<name>A0A395JPJ9_9GAMM</name>
<evidence type="ECO:0000256" key="7">
    <source>
        <dbReference type="ARBA" id="ARBA00023065"/>
    </source>
</evidence>
<keyword evidence="17" id="KW-1185">Reference proteome</keyword>
<evidence type="ECO:0000256" key="3">
    <source>
        <dbReference type="ARBA" id="ARBA00022452"/>
    </source>
</evidence>
<dbReference type="PANTHER" id="PTHR32552:SF81">
    <property type="entry name" value="TONB-DEPENDENT OUTER MEMBRANE RECEPTOR"/>
    <property type="match status" value="1"/>
</dbReference>
<reference evidence="16 17" key="1">
    <citation type="submission" date="2018-06" db="EMBL/GenBank/DDBJ databases">
        <title>Genomic Encyclopedia of Type Strains, Phase IV (KMG-IV): sequencing the most valuable type-strain genomes for metagenomic binning, comparative biology and taxonomic classification.</title>
        <authorList>
            <person name="Goeker M."/>
        </authorList>
    </citation>
    <scope>NUCLEOTIDE SEQUENCE [LARGE SCALE GENOMIC DNA]</scope>
    <source>
        <strain evidence="16 17">DSM 24032</strain>
    </source>
</reference>
<evidence type="ECO:0000256" key="9">
    <source>
        <dbReference type="ARBA" id="ARBA00023136"/>
    </source>
</evidence>
<comment type="caution">
    <text evidence="16">The sequence shown here is derived from an EMBL/GenBank/DDBJ whole genome shotgun (WGS) entry which is preliminary data.</text>
</comment>
<evidence type="ECO:0000259" key="14">
    <source>
        <dbReference type="Pfam" id="PF00593"/>
    </source>
</evidence>
<keyword evidence="2 11" id="KW-0813">Transport</keyword>
<evidence type="ECO:0000256" key="11">
    <source>
        <dbReference type="PROSITE-ProRule" id="PRU01360"/>
    </source>
</evidence>